<feature type="transmembrane region" description="Helical" evidence="1">
    <location>
        <begin position="12"/>
        <end position="32"/>
    </location>
</feature>
<dbReference type="GO" id="GO:0005886">
    <property type="term" value="C:plasma membrane"/>
    <property type="evidence" value="ECO:0007669"/>
    <property type="project" value="TreeGrafter"/>
</dbReference>
<accession>A0A1H9TIJ5</accession>
<dbReference type="InterPro" id="IPR052712">
    <property type="entry name" value="Acid_resist_chaperone_HdeD"/>
</dbReference>
<feature type="transmembrane region" description="Helical" evidence="1">
    <location>
        <begin position="89"/>
        <end position="107"/>
    </location>
</feature>
<proteinExistence type="predicted"/>
<name>A0A1H9TIJ5_9FIRM</name>
<protein>
    <submittedName>
        <fullName evidence="2">Uncharacterized membrane protein HdeD, DUF308 family</fullName>
    </submittedName>
</protein>
<dbReference type="AlphaFoldDB" id="A0A1H9TIJ5"/>
<gene>
    <name evidence="2" type="ORF">SAMN02910429_01646</name>
</gene>
<feature type="transmembrane region" description="Helical" evidence="1">
    <location>
        <begin position="38"/>
        <end position="57"/>
    </location>
</feature>
<sequence>MYKALKKIYSIYNNAIAMAIISFVFGLVLLIFPIGSVSVLSVVIGVLFIVAGCFLMGNYFLDQATAGFTTGLGLFPLVFGILLIVNPRFFIDFIPTMFGIYMLFLGLGELSKVSMLRNSGYNVGLSKVMAISTIAVGMLCMIFSWFVAKTAIRIVGAALIYKGISKVIYDRNIKKNASDFFDRESGFNASRYDDSDIIDSKFKDE</sequence>
<dbReference type="PANTHER" id="PTHR34989:SF1">
    <property type="entry name" value="PROTEIN HDED"/>
    <property type="match status" value="1"/>
</dbReference>
<dbReference type="RefSeq" id="WP_022749003.1">
    <property type="nucleotide sequence ID" value="NZ_FOGW01000017.1"/>
</dbReference>
<dbReference type="InterPro" id="IPR005325">
    <property type="entry name" value="DUF308_memb"/>
</dbReference>
<evidence type="ECO:0000256" key="1">
    <source>
        <dbReference type="SAM" id="Phobius"/>
    </source>
</evidence>
<keyword evidence="1" id="KW-0472">Membrane</keyword>
<dbReference type="EMBL" id="FOGW01000017">
    <property type="protein sequence ID" value="SER96847.1"/>
    <property type="molecule type" value="Genomic_DNA"/>
</dbReference>
<dbReference type="OrthoDB" id="1828931at2"/>
<keyword evidence="3" id="KW-1185">Reference proteome</keyword>
<feature type="transmembrane region" description="Helical" evidence="1">
    <location>
        <begin position="128"/>
        <end position="148"/>
    </location>
</feature>
<dbReference type="Proteomes" id="UP000182471">
    <property type="component" value="Unassembled WGS sequence"/>
</dbReference>
<dbReference type="PANTHER" id="PTHR34989">
    <property type="entry name" value="PROTEIN HDED"/>
    <property type="match status" value="1"/>
</dbReference>
<organism evidence="2 3">
    <name type="scientific">Lachnobacterium bovis</name>
    <dbReference type="NCBI Taxonomy" id="140626"/>
    <lineage>
        <taxon>Bacteria</taxon>
        <taxon>Bacillati</taxon>
        <taxon>Bacillota</taxon>
        <taxon>Clostridia</taxon>
        <taxon>Lachnospirales</taxon>
        <taxon>Lachnospiraceae</taxon>
        <taxon>Lachnobacterium</taxon>
    </lineage>
</organism>
<feature type="transmembrane region" description="Helical" evidence="1">
    <location>
        <begin position="64"/>
        <end position="83"/>
    </location>
</feature>
<keyword evidence="1" id="KW-1133">Transmembrane helix</keyword>
<reference evidence="3" key="1">
    <citation type="submission" date="2016-10" db="EMBL/GenBank/DDBJ databases">
        <authorList>
            <person name="Varghese N."/>
            <person name="Submissions S."/>
        </authorList>
    </citation>
    <scope>NUCLEOTIDE SEQUENCE [LARGE SCALE GENOMIC DNA]</scope>
    <source>
        <strain evidence="3">S1b</strain>
    </source>
</reference>
<keyword evidence="1" id="KW-0812">Transmembrane</keyword>
<evidence type="ECO:0000313" key="2">
    <source>
        <dbReference type="EMBL" id="SER96847.1"/>
    </source>
</evidence>
<evidence type="ECO:0000313" key="3">
    <source>
        <dbReference type="Proteomes" id="UP000182471"/>
    </source>
</evidence>
<dbReference type="Pfam" id="PF03729">
    <property type="entry name" value="DUF308"/>
    <property type="match status" value="3"/>
</dbReference>